<comment type="caution">
    <text evidence="1">The sequence shown here is derived from an EMBL/GenBank/DDBJ whole genome shotgun (WGS) entry which is preliminary data.</text>
</comment>
<evidence type="ECO:0000313" key="1">
    <source>
        <dbReference type="EMBL" id="CAD6999211.1"/>
    </source>
</evidence>
<feature type="non-terminal residue" evidence="1">
    <location>
        <position position="57"/>
    </location>
</feature>
<keyword evidence="2" id="KW-1185">Reference proteome</keyword>
<gene>
    <name evidence="1" type="ORF">CCAP1982_LOCUS7745</name>
</gene>
<name>A0A811UKD0_CERCA</name>
<protein>
    <submittedName>
        <fullName evidence="1">(Mediterranean fruit fly) hypothetical protein</fullName>
    </submittedName>
</protein>
<evidence type="ECO:0000313" key="2">
    <source>
        <dbReference type="Proteomes" id="UP000606786"/>
    </source>
</evidence>
<organism evidence="1 2">
    <name type="scientific">Ceratitis capitata</name>
    <name type="common">Mediterranean fruit fly</name>
    <name type="synonym">Tephritis capitata</name>
    <dbReference type="NCBI Taxonomy" id="7213"/>
    <lineage>
        <taxon>Eukaryota</taxon>
        <taxon>Metazoa</taxon>
        <taxon>Ecdysozoa</taxon>
        <taxon>Arthropoda</taxon>
        <taxon>Hexapoda</taxon>
        <taxon>Insecta</taxon>
        <taxon>Pterygota</taxon>
        <taxon>Neoptera</taxon>
        <taxon>Endopterygota</taxon>
        <taxon>Diptera</taxon>
        <taxon>Brachycera</taxon>
        <taxon>Muscomorpha</taxon>
        <taxon>Tephritoidea</taxon>
        <taxon>Tephritidae</taxon>
        <taxon>Ceratitis</taxon>
        <taxon>Ceratitis</taxon>
    </lineage>
</organism>
<dbReference type="AlphaFoldDB" id="A0A811UKD0"/>
<sequence>MEKCLLHTQVHEVASRDDAKQALHKHDDIVNQGSAAETKYSIVQVTTTTRKAAARTH</sequence>
<reference evidence="1" key="1">
    <citation type="submission" date="2020-11" db="EMBL/GenBank/DDBJ databases">
        <authorList>
            <person name="Whitehead M."/>
        </authorList>
    </citation>
    <scope>NUCLEOTIDE SEQUENCE</scope>
    <source>
        <strain evidence="1">EGII</strain>
    </source>
</reference>
<dbReference type="EMBL" id="CAJHJT010000012">
    <property type="protein sequence ID" value="CAD6999211.1"/>
    <property type="molecule type" value="Genomic_DNA"/>
</dbReference>
<proteinExistence type="predicted"/>
<dbReference type="Proteomes" id="UP000606786">
    <property type="component" value="Unassembled WGS sequence"/>
</dbReference>
<accession>A0A811UKD0</accession>